<keyword evidence="3" id="KW-0378">Hydrolase</keyword>
<accession>A0A9D1P6E4</accession>
<dbReference type="PANTHER" id="PTHR10963">
    <property type="entry name" value="GLYCOSYL HYDROLASE-RELATED"/>
    <property type="match status" value="1"/>
</dbReference>
<name>A0A9D1P6E4_9FIRM</name>
<reference evidence="3" key="2">
    <citation type="journal article" date="2021" name="PeerJ">
        <title>Extensive microbial diversity within the chicken gut microbiome revealed by metagenomics and culture.</title>
        <authorList>
            <person name="Gilroy R."/>
            <person name="Ravi A."/>
            <person name="Getino M."/>
            <person name="Pursley I."/>
            <person name="Horton D.L."/>
            <person name="Alikhan N.F."/>
            <person name="Baker D."/>
            <person name="Gharbi K."/>
            <person name="Hall N."/>
            <person name="Watson M."/>
            <person name="Adriaenssens E.M."/>
            <person name="Foster-Nyarko E."/>
            <person name="Jarju S."/>
            <person name="Secka A."/>
            <person name="Antonio M."/>
            <person name="Oren A."/>
            <person name="Chaudhuri R.R."/>
            <person name="La Ragione R."/>
            <person name="Hildebrand F."/>
            <person name="Pallen M.J."/>
        </authorList>
    </citation>
    <scope>NUCLEOTIDE SEQUENCE</scope>
    <source>
        <strain evidence="3">CHK183-6373</strain>
    </source>
</reference>
<proteinExistence type="inferred from homology"/>
<protein>
    <submittedName>
        <fullName evidence="3">Glycoside hydrolase family 16 protein</fullName>
    </submittedName>
</protein>
<comment type="similarity">
    <text evidence="1">Belongs to the glycosyl hydrolase 16 family.</text>
</comment>
<reference evidence="3" key="1">
    <citation type="submission" date="2020-10" db="EMBL/GenBank/DDBJ databases">
        <authorList>
            <person name="Gilroy R."/>
        </authorList>
    </citation>
    <scope>NUCLEOTIDE SEQUENCE</scope>
    <source>
        <strain evidence="3">CHK183-6373</strain>
    </source>
</reference>
<dbReference type="Pfam" id="PF00722">
    <property type="entry name" value="Glyco_hydro_16"/>
    <property type="match status" value="1"/>
</dbReference>
<dbReference type="InterPro" id="IPR050546">
    <property type="entry name" value="Glycosyl_Hydrlase_16"/>
</dbReference>
<dbReference type="GO" id="GO:0005975">
    <property type="term" value="P:carbohydrate metabolic process"/>
    <property type="evidence" value="ECO:0007669"/>
    <property type="project" value="InterPro"/>
</dbReference>
<dbReference type="InterPro" id="IPR000757">
    <property type="entry name" value="Beta-glucanase-like"/>
</dbReference>
<dbReference type="GO" id="GO:0004553">
    <property type="term" value="F:hydrolase activity, hydrolyzing O-glycosyl compounds"/>
    <property type="evidence" value="ECO:0007669"/>
    <property type="project" value="InterPro"/>
</dbReference>
<dbReference type="SUPFAM" id="SSF49899">
    <property type="entry name" value="Concanavalin A-like lectins/glucanases"/>
    <property type="match status" value="1"/>
</dbReference>
<feature type="domain" description="GH16" evidence="2">
    <location>
        <begin position="25"/>
        <end position="275"/>
    </location>
</feature>
<dbReference type="CDD" id="cd00413">
    <property type="entry name" value="Glyco_hydrolase_16"/>
    <property type="match status" value="1"/>
</dbReference>
<evidence type="ECO:0000313" key="4">
    <source>
        <dbReference type="Proteomes" id="UP000886884"/>
    </source>
</evidence>
<dbReference type="EMBL" id="DVOT01000007">
    <property type="protein sequence ID" value="HIV26393.1"/>
    <property type="molecule type" value="Genomic_DNA"/>
</dbReference>
<dbReference type="PANTHER" id="PTHR10963:SF55">
    <property type="entry name" value="GLYCOSIDE HYDROLASE FAMILY 16 PROTEIN"/>
    <property type="match status" value="1"/>
</dbReference>
<evidence type="ECO:0000313" key="3">
    <source>
        <dbReference type="EMBL" id="HIV26393.1"/>
    </source>
</evidence>
<sequence>MQRFKMDGHADSLLPEGKWNLVWHDEFDGQTLDRQKWDFRTEIMGKRHPGMCENEGVFLDGNSSLIFTLIEKDGRVCCATLQTGHNFMDAVRCQEKTKYSGRLYWPIPTFRKPLFLHTYGYYECRCRLQRREGWWSAFWIQSPTIGASPDTSRTGVEIDVMESFHPGELLEHCCHWGGYGSDHRMRSAGCRRSGFDTESYHLFGVLWTKEGYTFYVDGVEDGHMEGPVSGCPQFLLIGAEVNGYREHFCHSAEAAAAVGDTFAVDHIRVFDPVPAP</sequence>
<organism evidence="3 4">
    <name type="scientific">Candidatus Ornithocaccomicrobium faecavium</name>
    <dbReference type="NCBI Taxonomy" id="2840890"/>
    <lineage>
        <taxon>Bacteria</taxon>
        <taxon>Bacillati</taxon>
        <taxon>Bacillota</taxon>
        <taxon>Clostridia</taxon>
        <taxon>Candidatus Ornithocaccomicrobium</taxon>
    </lineage>
</organism>
<evidence type="ECO:0000259" key="2">
    <source>
        <dbReference type="PROSITE" id="PS51762"/>
    </source>
</evidence>
<dbReference type="Gene3D" id="2.60.120.200">
    <property type="match status" value="1"/>
</dbReference>
<comment type="caution">
    <text evidence="3">The sequence shown here is derived from an EMBL/GenBank/DDBJ whole genome shotgun (WGS) entry which is preliminary data.</text>
</comment>
<dbReference type="Proteomes" id="UP000886884">
    <property type="component" value="Unassembled WGS sequence"/>
</dbReference>
<evidence type="ECO:0000256" key="1">
    <source>
        <dbReference type="ARBA" id="ARBA00006865"/>
    </source>
</evidence>
<gene>
    <name evidence="3" type="ORF">IAA64_00360</name>
</gene>
<dbReference type="PROSITE" id="PS51762">
    <property type="entry name" value="GH16_2"/>
    <property type="match status" value="1"/>
</dbReference>
<dbReference type="AlphaFoldDB" id="A0A9D1P6E4"/>
<dbReference type="InterPro" id="IPR013320">
    <property type="entry name" value="ConA-like_dom_sf"/>
</dbReference>